<evidence type="ECO:0000313" key="1">
    <source>
        <dbReference type="EMBL" id="MCW6512900.1"/>
    </source>
</evidence>
<organism evidence="1 2">
    <name type="scientific">Lichenifustis flavocetrariae</name>
    <dbReference type="NCBI Taxonomy" id="2949735"/>
    <lineage>
        <taxon>Bacteria</taxon>
        <taxon>Pseudomonadati</taxon>
        <taxon>Pseudomonadota</taxon>
        <taxon>Alphaproteobacteria</taxon>
        <taxon>Hyphomicrobiales</taxon>
        <taxon>Lichenihabitantaceae</taxon>
        <taxon>Lichenifustis</taxon>
    </lineage>
</organism>
<protein>
    <submittedName>
        <fullName evidence="1">DUF309 domain-containing protein</fullName>
    </submittedName>
</protein>
<dbReference type="Proteomes" id="UP001165667">
    <property type="component" value="Unassembled WGS sequence"/>
</dbReference>
<dbReference type="Gene3D" id="1.10.3450.10">
    <property type="entry name" value="TTHA0068-like"/>
    <property type="match status" value="1"/>
</dbReference>
<dbReference type="AlphaFoldDB" id="A0AA41Z500"/>
<name>A0AA41Z500_9HYPH</name>
<evidence type="ECO:0000313" key="2">
    <source>
        <dbReference type="Proteomes" id="UP001165667"/>
    </source>
</evidence>
<keyword evidence="2" id="KW-1185">Reference proteome</keyword>
<accession>A0AA41Z500</accession>
<dbReference type="SUPFAM" id="SSF140663">
    <property type="entry name" value="TTHA0068-like"/>
    <property type="match status" value="1"/>
</dbReference>
<dbReference type="Pfam" id="PF03745">
    <property type="entry name" value="DUF309"/>
    <property type="match status" value="1"/>
</dbReference>
<dbReference type="RefSeq" id="WP_282589277.1">
    <property type="nucleotide sequence ID" value="NZ_JAMOIM010000073.1"/>
</dbReference>
<comment type="caution">
    <text evidence="1">The sequence shown here is derived from an EMBL/GenBank/DDBJ whole genome shotgun (WGS) entry which is preliminary data.</text>
</comment>
<dbReference type="InterPro" id="IPR005500">
    <property type="entry name" value="DUF309"/>
</dbReference>
<proteinExistence type="predicted"/>
<sequence length="178" mass="19622">MPVRERRPRLLPGRRFPSYAYLPGRFPHPVRHPLGHSYDPEAASPVCETCSDAEAFRWGMDLFNHGYYWEAHEAWEPLWRAADRGSADRALLKGLILTAAAGVKRREGKAIAAGRHGRRAAALLRDAAHGHSSLEGMLGISLEALAVQAEAPVSSKPEAPVRFNEAVVFDFYLGADVL</sequence>
<gene>
    <name evidence="1" type="ORF">M8523_34040</name>
</gene>
<dbReference type="EMBL" id="JAMOIM010000073">
    <property type="protein sequence ID" value="MCW6512900.1"/>
    <property type="molecule type" value="Genomic_DNA"/>
</dbReference>
<reference evidence="1" key="1">
    <citation type="submission" date="2022-05" db="EMBL/GenBank/DDBJ databases">
        <authorList>
            <person name="Pankratov T."/>
        </authorList>
    </citation>
    <scope>NUCLEOTIDE SEQUENCE</scope>
    <source>
        <strain evidence="1">BP6-180914</strain>
    </source>
</reference>
<dbReference type="InterPro" id="IPR023203">
    <property type="entry name" value="TTHA0068_sf"/>
</dbReference>